<feature type="domain" description="Dihydroxy-acid/6-phosphogluconate dehydratase N-terminal" evidence="16">
    <location>
        <begin position="33"/>
        <end position="348"/>
    </location>
</feature>
<dbReference type="NCBIfam" id="TIGR00110">
    <property type="entry name" value="ilvD"/>
    <property type="match status" value="1"/>
</dbReference>
<feature type="binding site" evidence="15">
    <location>
        <position position="80"/>
    </location>
    <ligand>
        <name>Mg(2+)</name>
        <dbReference type="ChEBI" id="CHEBI:18420"/>
    </ligand>
</feature>
<sequence length="562" mass="60395">MKLRSREIVEGRERAAHRSLFYALGLTEKEMSKPFVAVVNSWNELVPGHIHTRELAAAVKVGVQSAGGTAFEFNTIAICDGICQGHEGMKYPLPSREIIADSVELMVEAYRFDAMVLISGCDKTVPGHLMAAGRINIPSIVLTSGPMMYGKYKNRRLTLTDMREFVGAVQVGDMNEQELEEIVQVACPGAGTCAMMGTANTMACVTEALGMSLPGCASMLALDKGKLSFAEKTGVQVLKLLENGIKPSNIMTRKAFLNAIRVDVAIAGSLNSVLHIPAISREMGIEVNLETFDKMSKETPHIVGIKPSGPYTMKDLDLAGGIPGVMKELSPLLNLETLTVTGLTIGENLINSIILDNQVIRPLSNPIHREGGIAVLKGNLAPKGAVVKQAAVDSAMMKHKGPAKIFDSMEDAGKALLDGKIISGDVIVIRYEGPKGGPGMREMHMVTSILMGMGLGKSVALITDGRFSGSTRGPCIGYVSPEAMVGGPIAVLEEGDEINIDIPLRKIDVNLSNQELKSKLKQWRPPQPKCSKGVLKRYALLVESADKGAYLGEHFDNSEPRH</sequence>
<dbReference type="FunFam" id="3.50.30.80:FF:000001">
    <property type="entry name" value="Dihydroxy-acid dehydratase"/>
    <property type="match status" value="1"/>
</dbReference>
<comment type="cofactor">
    <cofactor evidence="15">
        <name>[2Fe-2S] cluster</name>
        <dbReference type="ChEBI" id="CHEBI:190135"/>
    </cofactor>
    <text evidence="15">Binds 1 [2Fe-2S] cluster per subunit. This cluster acts as a Lewis acid cofactor.</text>
</comment>
<dbReference type="InterPro" id="IPR056740">
    <property type="entry name" value="ILV_EDD_C"/>
</dbReference>
<dbReference type="AlphaFoldDB" id="G9BAP3"/>
<evidence type="ECO:0000256" key="2">
    <source>
        <dbReference type="ARBA" id="ARBA00006486"/>
    </source>
</evidence>
<evidence type="ECO:0000256" key="1">
    <source>
        <dbReference type="ARBA" id="ARBA00001946"/>
    </source>
</evidence>
<feature type="active site" description="Proton acceptor" evidence="15">
    <location>
        <position position="468"/>
    </location>
</feature>
<comment type="similarity">
    <text evidence="2 15">Belongs to the IlvD/Edd family.</text>
</comment>
<dbReference type="HAMAP" id="MF_00012">
    <property type="entry name" value="IlvD"/>
    <property type="match status" value="1"/>
</dbReference>
<comment type="caution">
    <text evidence="15">Lacks conserved residue(s) required for the propagation of feature annotation.</text>
</comment>
<evidence type="ECO:0000259" key="17">
    <source>
        <dbReference type="Pfam" id="PF24877"/>
    </source>
</evidence>
<comment type="catalytic activity">
    <reaction evidence="11">
        <text>(2R)-2,3-dihydroxy-3-methylbutanoate = 3-methyl-2-oxobutanoate + H2O</text>
        <dbReference type="Rhea" id="RHEA:24809"/>
        <dbReference type="ChEBI" id="CHEBI:11851"/>
        <dbReference type="ChEBI" id="CHEBI:15377"/>
        <dbReference type="ChEBI" id="CHEBI:49072"/>
        <dbReference type="EC" id="4.2.1.9"/>
    </reaction>
    <physiologicalReaction direction="left-to-right" evidence="11">
        <dbReference type="Rhea" id="RHEA:24810"/>
    </physiologicalReaction>
</comment>
<keyword evidence="5 15" id="KW-0479">Metal-binding</keyword>
<evidence type="ECO:0000313" key="18">
    <source>
        <dbReference type="EMBL" id="ADQ54399.1"/>
    </source>
</evidence>
<comment type="catalytic activity">
    <reaction evidence="15">
        <text>(2R,3R)-2,3-dihydroxy-3-methylpentanoate = (S)-3-methyl-2-oxopentanoate + H2O</text>
        <dbReference type="Rhea" id="RHEA:27694"/>
        <dbReference type="ChEBI" id="CHEBI:15377"/>
        <dbReference type="ChEBI" id="CHEBI:35146"/>
        <dbReference type="ChEBI" id="CHEBI:49258"/>
        <dbReference type="EC" id="4.2.1.9"/>
    </reaction>
</comment>
<evidence type="ECO:0000256" key="11">
    <source>
        <dbReference type="ARBA" id="ARBA00029304"/>
    </source>
</evidence>
<dbReference type="InterPro" id="IPR000581">
    <property type="entry name" value="ILV_EDD_N"/>
</dbReference>
<feature type="binding site" description="via carbamate group" evidence="15">
    <location>
        <position position="123"/>
    </location>
    <ligand>
        <name>Mg(2+)</name>
        <dbReference type="ChEBI" id="CHEBI:18420"/>
    </ligand>
</feature>
<evidence type="ECO:0000259" key="16">
    <source>
        <dbReference type="Pfam" id="PF00920"/>
    </source>
</evidence>
<dbReference type="Pfam" id="PF00920">
    <property type="entry name" value="ILVD_EDD_N"/>
    <property type="match status" value="1"/>
</dbReference>
<keyword evidence="3 15" id="KW-0028">Amino-acid biosynthesis</keyword>
<comment type="pathway">
    <text evidence="12 15">Amino-acid biosynthesis; L-valine biosynthesis; L-valine from pyruvate: step 3/4.</text>
</comment>
<feature type="binding site" evidence="15">
    <location>
        <position position="442"/>
    </location>
    <ligand>
        <name>Mg(2+)</name>
        <dbReference type="ChEBI" id="CHEBI:18420"/>
    </ligand>
</feature>
<evidence type="ECO:0000256" key="7">
    <source>
        <dbReference type="ARBA" id="ARBA00023004"/>
    </source>
</evidence>
<keyword evidence="8 15" id="KW-0411">Iron-sulfur</keyword>
<dbReference type="InterPro" id="IPR042096">
    <property type="entry name" value="Dihydro-acid_dehy_C"/>
</dbReference>
<evidence type="ECO:0000256" key="5">
    <source>
        <dbReference type="ARBA" id="ARBA00022723"/>
    </source>
</evidence>
<feature type="binding site" evidence="15">
    <location>
        <position position="122"/>
    </location>
    <ligand>
        <name>Mg(2+)</name>
        <dbReference type="ChEBI" id="CHEBI:18420"/>
    </ligand>
</feature>
<evidence type="ECO:0000256" key="15">
    <source>
        <dbReference type="HAMAP-Rule" id="MF_00012"/>
    </source>
</evidence>
<accession>G9BAP3</accession>
<feature type="modified residue" description="N6-carboxylysine" evidence="15">
    <location>
        <position position="123"/>
    </location>
</feature>
<proteinExistence type="inferred from homology"/>
<comment type="function">
    <text evidence="15">Functions in the biosynthesis of branched-chain amino acids. Catalyzes the dehydration of (2R,3R)-2,3-dihydroxy-3-methylpentanoate (2,3-dihydroxy-3-methylvalerate) into 2-oxo-3-methylpentanoate (2-oxo-3-methylvalerate) and of (2R)-2,3-dihydroxy-3-methylbutanoate (2,3-dihydroxyisovalerate) into 2-oxo-3-methylbutanoate (2-oxoisovalerate), the penultimate precursor to L-isoleucine and L-valine, respectively.</text>
</comment>
<evidence type="ECO:0000256" key="9">
    <source>
        <dbReference type="ARBA" id="ARBA00023239"/>
    </source>
</evidence>
<dbReference type="PANTHER" id="PTHR43661:SF3">
    <property type="entry name" value="D-XYLONATE DEHYDRATASE YAGF-RELATED"/>
    <property type="match status" value="1"/>
</dbReference>
<comment type="pathway">
    <text evidence="13 15">Amino-acid biosynthesis; L-isoleucine biosynthesis; L-isoleucine from 2-oxobutanoate: step 3/4.</text>
</comment>
<dbReference type="NCBIfam" id="NF002068">
    <property type="entry name" value="PRK00911.1"/>
    <property type="match status" value="1"/>
</dbReference>
<dbReference type="PROSITE" id="PS00886">
    <property type="entry name" value="ILVD_EDD_1"/>
    <property type="match status" value="1"/>
</dbReference>
<protein>
    <recommendedName>
        <fullName evidence="14 15">Dihydroxy-acid dehydratase</fullName>
        <shortName evidence="15">DAD</shortName>
        <ecNumber evidence="14 15">4.2.1.9</ecNumber>
    </recommendedName>
</protein>
<keyword evidence="6 15" id="KW-0460">Magnesium</keyword>
<keyword evidence="9 15" id="KW-0456">Lyase</keyword>
<dbReference type="InterPro" id="IPR037237">
    <property type="entry name" value="IlvD/EDD_N"/>
</dbReference>
<feature type="domain" description="Dihydroxy-acid/6-phosphogluconate dehydratase C-terminal" evidence="17">
    <location>
        <begin position="358"/>
        <end position="549"/>
    </location>
</feature>
<dbReference type="GO" id="GO:0004160">
    <property type="term" value="F:dihydroxy-acid dehydratase activity"/>
    <property type="evidence" value="ECO:0007669"/>
    <property type="project" value="UniProtKB-UniRule"/>
</dbReference>
<evidence type="ECO:0000256" key="8">
    <source>
        <dbReference type="ARBA" id="ARBA00023014"/>
    </source>
</evidence>
<evidence type="ECO:0000256" key="12">
    <source>
        <dbReference type="ARBA" id="ARBA00029436"/>
    </source>
</evidence>
<dbReference type="UniPathway" id="UPA00047">
    <property type="reaction ID" value="UER00057"/>
</dbReference>
<dbReference type="Pfam" id="PF24877">
    <property type="entry name" value="ILV_EDD_C"/>
    <property type="match status" value="1"/>
</dbReference>
<dbReference type="UniPathway" id="UPA00049">
    <property type="reaction ID" value="UER00061"/>
</dbReference>
<dbReference type="GO" id="GO:0009099">
    <property type="term" value="P:L-valine biosynthetic process"/>
    <property type="evidence" value="ECO:0007669"/>
    <property type="project" value="UniProtKB-UniRule"/>
</dbReference>
<keyword evidence="10 15" id="KW-0100">Branched-chain amino acid biosynthesis</keyword>
<comment type="cofactor">
    <cofactor evidence="1 15">
        <name>Mg(2+)</name>
        <dbReference type="ChEBI" id="CHEBI:18420"/>
    </cofactor>
</comment>
<reference evidence="18" key="1">
    <citation type="journal article" date="2012" name="Environ. Microbiol.">
        <title>Genetic structure of three fosmid-fragments encoding 16S rRNA genes of the Miscellaneous Crenarchaeotic Group (MCG): implications for physiology and evolution of marine sedimentary archaea.</title>
        <authorList>
            <person name="Li P.Y."/>
            <person name="Xie B.B."/>
            <person name="Zhang X.Y."/>
            <person name="Qin Q.L."/>
            <person name="Dang H.Y."/>
            <person name="Wang X.M."/>
            <person name="Chen X.L."/>
            <person name="Yu J."/>
            <person name="Zhang Y.Z."/>
        </authorList>
    </citation>
    <scope>NUCLEOTIDE SEQUENCE</scope>
</reference>
<dbReference type="PANTHER" id="PTHR43661">
    <property type="entry name" value="D-XYLONATE DEHYDRATASE"/>
    <property type="match status" value="1"/>
</dbReference>
<name>G9BAP3_9ARCH</name>
<keyword evidence="7 15" id="KW-0408">Iron</keyword>
<evidence type="ECO:0000256" key="6">
    <source>
        <dbReference type="ARBA" id="ARBA00022842"/>
    </source>
</evidence>
<organism evidence="18">
    <name type="scientific">uncultured marine crenarchaeote E37-7F</name>
    <dbReference type="NCBI Taxonomy" id="907717"/>
    <lineage>
        <taxon>Archaea</taxon>
        <taxon>Candidatus Bathyarchaeota</taxon>
        <taxon>environmental samples</taxon>
    </lineage>
</organism>
<dbReference type="SUPFAM" id="SSF52016">
    <property type="entry name" value="LeuD/IlvD-like"/>
    <property type="match status" value="1"/>
</dbReference>
<gene>
    <name evidence="15" type="primary">ilvD</name>
    <name evidence="18" type="ORF">E37-7F_16</name>
</gene>
<keyword evidence="4 15" id="KW-0001">2Fe-2S</keyword>
<dbReference type="GO" id="GO:0051537">
    <property type="term" value="F:2 iron, 2 sulfur cluster binding"/>
    <property type="evidence" value="ECO:0007669"/>
    <property type="project" value="UniProtKB-UniRule"/>
</dbReference>
<evidence type="ECO:0000256" key="10">
    <source>
        <dbReference type="ARBA" id="ARBA00023304"/>
    </source>
</evidence>
<evidence type="ECO:0000256" key="3">
    <source>
        <dbReference type="ARBA" id="ARBA00022605"/>
    </source>
</evidence>
<dbReference type="Gene3D" id="3.50.30.80">
    <property type="entry name" value="IlvD/EDD C-terminal domain-like"/>
    <property type="match status" value="1"/>
</dbReference>
<dbReference type="EC" id="4.2.1.9" evidence="14 15"/>
<dbReference type="EMBL" id="HQ214611">
    <property type="protein sequence ID" value="ADQ54399.1"/>
    <property type="molecule type" value="Genomic_DNA"/>
</dbReference>
<dbReference type="GO" id="GO:0000287">
    <property type="term" value="F:magnesium ion binding"/>
    <property type="evidence" value="ECO:0007669"/>
    <property type="project" value="UniProtKB-UniRule"/>
</dbReference>
<comment type="subunit">
    <text evidence="15">Homodimer.</text>
</comment>
<dbReference type="GO" id="GO:0009097">
    <property type="term" value="P:isoleucine biosynthetic process"/>
    <property type="evidence" value="ECO:0007669"/>
    <property type="project" value="UniProtKB-UniRule"/>
</dbReference>
<evidence type="ECO:0000256" key="4">
    <source>
        <dbReference type="ARBA" id="ARBA00022714"/>
    </source>
</evidence>
<dbReference type="SUPFAM" id="SSF143975">
    <property type="entry name" value="IlvD/EDD N-terminal domain-like"/>
    <property type="match status" value="1"/>
</dbReference>
<dbReference type="InterPro" id="IPR004404">
    <property type="entry name" value="DihydroxyA_deHydtase"/>
</dbReference>
<evidence type="ECO:0000256" key="13">
    <source>
        <dbReference type="ARBA" id="ARBA00029437"/>
    </source>
</evidence>
<dbReference type="InterPro" id="IPR020558">
    <property type="entry name" value="DiOHA_6PGluconate_deHydtase_CS"/>
</dbReference>
<dbReference type="GO" id="GO:0005829">
    <property type="term" value="C:cytosol"/>
    <property type="evidence" value="ECO:0007669"/>
    <property type="project" value="TreeGrafter"/>
</dbReference>
<evidence type="ECO:0000256" key="14">
    <source>
        <dbReference type="ARBA" id="ARBA00029490"/>
    </source>
</evidence>